<dbReference type="AlphaFoldDB" id="A0A8W8KUF3"/>
<evidence type="ECO:0000259" key="8">
    <source>
        <dbReference type="PROSITE" id="PS50893"/>
    </source>
</evidence>
<keyword evidence="2 7" id="KW-0812">Transmembrane</keyword>
<evidence type="ECO:0000256" key="1">
    <source>
        <dbReference type="ARBA" id="ARBA00004141"/>
    </source>
</evidence>
<reference evidence="10" key="1">
    <citation type="submission" date="2022-08" db="UniProtKB">
        <authorList>
            <consortium name="EnsemblMetazoa"/>
        </authorList>
    </citation>
    <scope>IDENTIFICATION</scope>
    <source>
        <strain evidence="10">05x7-T-G4-1.051#20</strain>
    </source>
</reference>
<dbReference type="Proteomes" id="UP000005408">
    <property type="component" value="Unassembled WGS sequence"/>
</dbReference>
<dbReference type="GO" id="GO:0005524">
    <property type="term" value="F:ATP binding"/>
    <property type="evidence" value="ECO:0007669"/>
    <property type="project" value="UniProtKB-KW"/>
</dbReference>
<evidence type="ECO:0000256" key="5">
    <source>
        <dbReference type="ARBA" id="ARBA00022989"/>
    </source>
</evidence>
<dbReference type="InterPro" id="IPR017871">
    <property type="entry name" value="ABC_transporter-like_CS"/>
</dbReference>
<dbReference type="InterPro" id="IPR003439">
    <property type="entry name" value="ABC_transporter-like_ATP-bd"/>
</dbReference>
<protein>
    <recommendedName>
        <fullName evidence="12">ABC transporter G family member 20</fullName>
    </recommendedName>
</protein>
<feature type="domain" description="ABC transporter" evidence="8">
    <location>
        <begin position="6"/>
        <end position="242"/>
    </location>
</feature>
<dbReference type="CDD" id="cd03230">
    <property type="entry name" value="ABC_DR_subfamily_A"/>
    <property type="match status" value="1"/>
</dbReference>
<evidence type="ECO:0000256" key="6">
    <source>
        <dbReference type="ARBA" id="ARBA00023136"/>
    </source>
</evidence>
<dbReference type="PROSITE" id="PS50893">
    <property type="entry name" value="ABC_TRANSPORTER_2"/>
    <property type="match status" value="1"/>
</dbReference>
<feature type="transmembrane region" description="Helical" evidence="7">
    <location>
        <begin position="545"/>
        <end position="567"/>
    </location>
</feature>
<dbReference type="Gene3D" id="3.40.50.300">
    <property type="entry name" value="P-loop containing nucleotide triphosphate hydrolases"/>
    <property type="match status" value="1"/>
</dbReference>
<dbReference type="SMART" id="SM00382">
    <property type="entry name" value="AAA"/>
    <property type="match status" value="1"/>
</dbReference>
<dbReference type="GO" id="GO:0140359">
    <property type="term" value="F:ABC-type transporter activity"/>
    <property type="evidence" value="ECO:0007669"/>
    <property type="project" value="InterPro"/>
</dbReference>
<comment type="subcellular location">
    <subcellularLocation>
        <location evidence="1">Membrane</location>
        <topology evidence="1">Multi-pass membrane protein</topology>
    </subcellularLocation>
</comment>
<dbReference type="GO" id="GO:0016887">
    <property type="term" value="F:ATP hydrolysis activity"/>
    <property type="evidence" value="ECO:0007669"/>
    <property type="project" value="InterPro"/>
</dbReference>
<dbReference type="InterPro" id="IPR013525">
    <property type="entry name" value="ABC2_TM"/>
</dbReference>
<keyword evidence="6 7" id="KW-0472">Membrane</keyword>
<keyword evidence="5 7" id="KW-1133">Transmembrane helix</keyword>
<keyword evidence="3" id="KW-0547">Nucleotide-binding</keyword>
<feature type="domain" description="ABC transmembrane type-2" evidence="9">
    <location>
        <begin position="454"/>
        <end position="694"/>
    </location>
</feature>
<feature type="transmembrane region" description="Helical" evidence="7">
    <location>
        <begin position="610"/>
        <end position="631"/>
    </location>
</feature>
<evidence type="ECO:0000259" key="9">
    <source>
        <dbReference type="PROSITE" id="PS51012"/>
    </source>
</evidence>
<dbReference type="InterPro" id="IPR003593">
    <property type="entry name" value="AAA+_ATPase"/>
</dbReference>
<feature type="transmembrane region" description="Helical" evidence="7">
    <location>
        <begin position="500"/>
        <end position="524"/>
    </location>
</feature>
<sequence length="695" mass="77831">MSEVAVLTRHLYKSYGKGKTKLEVLKDLDMTVTRGTIYGLLGPSGCGKTTLLRCIVGRLQVDSGNIIVLGNRPGARGHEVPGSLVGYMPQEIALFNKMTIEETLSYFGRIHRMSRSKRKSRMEFLLQFLTLPEADRLVENLSGGQKRRVSLAVALLQEPELLILDEPTVGVDPILRERIWEHLLRITRQLNSRTAIIITTHYIEEARQADKVGLMRNGRLLAEDAPNNLMNLYKEDSLETIFLKLCHADQNTYNLDPKGENQKPKKPTMKMVNSAHDPAGETTPLLQQDWEDIDAFVQTPQQKCHCLFGLPSPRNIFAQFLKNITFMKRNIGFLLFQFILPSIQIILFCVCIGNAPYGLKMAIVNNETQGLGQLFIRELDNETIDKVIYKDMNAALDSVRHGETWGVIGIGQNFTQDLFQRFTNISGVDNQTLDGSSVQLYLDTTNQQITLQLQETITSSFQAFSEILLKTFNLNPNLGQLPIKVNDPIYGSKDPNFRNFIAPGIILSITFFMATGLTTLSFVIEKKEGLLDRSLTAGVSAFEILLAHVFTQLFVLIVQVTLVMVFALAVFEVPYKGPLIWVILLVLGQGFCGMTLGVIFSAVCEEESSAIQLALGSVYPMLILSGIIWPLEAIPEWLRYVSICLPQTYAAEAMRCVLSRGWTLLDMPVWRGYLVNTAWSFGLLALAGIILKIKS</sequence>
<dbReference type="PROSITE" id="PS51012">
    <property type="entry name" value="ABC_TM2"/>
    <property type="match status" value="1"/>
</dbReference>
<evidence type="ECO:0000256" key="3">
    <source>
        <dbReference type="ARBA" id="ARBA00022741"/>
    </source>
</evidence>
<dbReference type="InterPro" id="IPR047817">
    <property type="entry name" value="ABC2_TM_bact-type"/>
</dbReference>
<dbReference type="InterPro" id="IPR027417">
    <property type="entry name" value="P-loop_NTPase"/>
</dbReference>
<dbReference type="Pfam" id="PF00005">
    <property type="entry name" value="ABC_tran"/>
    <property type="match status" value="1"/>
</dbReference>
<name>A0A8W8KUF3_MAGGI</name>
<keyword evidence="11" id="KW-1185">Reference proteome</keyword>
<dbReference type="Pfam" id="PF12698">
    <property type="entry name" value="ABC2_membrane_3"/>
    <property type="match status" value="1"/>
</dbReference>
<dbReference type="PANTHER" id="PTHR43038">
    <property type="entry name" value="ATP-BINDING CASSETTE, SUB-FAMILY H, MEMBER 1"/>
    <property type="match status" value="1"/>
</dbReference>
<accession>A0A8W8KUF3</accession>
<feature type="transmembrane region" description="Helical" evidence="7">
    <location>
        <begin position="579"/>
        <end position="603"/>
    </location>
</feature>
<evidence type="ECO:0000313" key="10">
    <source>
        <dbReference type="EnsemblMetazoa" id="G25070.1:cds"/>
    </source>
</evidence>
<dbReference type="PANTHER" id="PTHR43038:SF3">
    <property type="entry name" value="ABC TRANSPORTER G FAMILY MEMBER 20 ISOFORM X1"/>
    <property type="match status" value="1"/>
</dbReference>
<organism evidence="10 11">
    <name type="scientific">Magallana gigas</name>
    <name type="common">Pacific oyster</name>
    <name type="synonym">Crassostrea gigas</name>
    <dbReference type="NCBI Taxonomy" id="29159"/>
    <lineage>
        <taxon>Eukaryota</taxon>
        <taxon>Metazoa</taxon>
        <taxon>Spiralia</taxon>
        <taxon>Lophotrochozoa</taxon>
        <taxon>Mollusca</taxon>
        <taxon>Bivalvia</taxon>
        <taxon>Autobranchia</taxon>
        <taxon>Pteriomorphia</taxon>
        <taxon>Ostreida</taxon>
        <taxon>Ostreoidea</taxon>
        <taxon>Ostreidae</taxon>
        <taxon>Magallana</taxon>
    </lineage>
</organism>
<dbReference type="InterPro" id="IPR000412">
    <property type="entry name" value="ABC_2_transport"/>
</dbReference>
<evidence type="ECO:0008006" key="12">
    <source>
        <dbReference type="Google" id="ProtNLM"/>
    </source>
</evidence>
<dbReference type="EnsemblMetazoa" id="G25070.1">
    <property type="protein sequence ID" value="G25070.1:cds"/>
    <property type="gene ID" value="G25070"/>
</dbReference>
<feature type="transmembrane region" description="Helical" evidence="7">
    <location>
        <begin position="673"/>
        <end position="691"/>
    </location>
</feature>
<dbReference type="PROSITE" id="PS00211">
    <property type="entry name" value="ABC_TRANSPORTER_1"/>
    <property type="match status" value="1"/>
</dbReference>
<dbReference type="OMA" id="SRYFIER"/>
<dbReference type="OrthoDB" id="6150516at2759"/>
<evidence type="ECO:0000256" key="2">
    <source>
        <dbReference type="ARBA" id="ARBA00022692"/>
    </source>
</evidence>
<feature type="transmembrane region" description="Helical" evidence="7">
    <location>
        <begin position="331"/>
        <end position="355"/>
    </location>
</feature>
<evidence type="ECO:0000313" key="11">
    <source>
        <dbReference type="Proteomes" id="UP000005408"/>
    </source>
</evidence>
<dbReference type="SUPFAM" id="SSF52540">
    <property type="entry name" value="P-loop containing nucleoside triphosphate hydrolases"/>
    <property type="match status" value="1"/>
</dbReference>
<evidence type="ECO:0000256" key="4">
    <source>
        <dbReference type="ARBA" id="ARBA00022840"/>
    </source>
</evidence>
<dbReference type="Gene3D" id="3.40.1710.10">
    <property type="entry name" value="abc type-2 transporter like domain"/>
    <property type="match status" value="1"/>
</dbReference>
<dbReference type="GO" id="GO:0043190">
    <property type="term" value="C:ATP-binding cassette (ABC) transporter complex"/>
    <property type="evidence" value="ECO:0007669"/>
    <property type="project" value="InterPro"/>
</dbReference>
<keyword evidence="4" id="KW-0067">ATP-binding</keyword>
<dbReference type="PRINTS" id="PR00164">
    <property type="entry name" value="ABC2TRNSPORT"/>
</dbReference>
<evidence type="ECO:0000256" key="7">
    <source>
        <dbReference type="SAM" id="Phobius"/>
    </source>
</evidence>
<proteinExistence type="predicted"/>